<dbReference type="Gene3D" id="3.30.710.10">
    <property type="entry name" value="Potassium Channel Kv1.1, Chain A"/>
    <property type="match status" value="1"/>
</dbReference>
<evidence type="ECO:0000313" key="5">
    <source>
        <dbReference type="WBParaSite" id="PgR010_g081_t10"/>
    </source>
</evidence>
<dbReference type="Proteomes" id="UP000887569">
    <property type="component" value="Unplaced"/>
</dbReference>
<feature type="domain" description="BTB" evidence="2">
    <location>
        <begin position="57"/>
        <end position="157"/>
    </location>
</feature>
<keyword evidence="3" id="KW-1185">Reference proteome</keyword>
<dbReference type="WBParaSite" id="PgR010_g081_t04">
    <property type="protein sequence ID" value="PgR010_g081_t04"/>
    <property type="gene ID" value="PgR010_g081"/>
</dbReference>
<dbReference type="InterPro" id="IPR000210">
    <property type="entry name" value="BTB/POZ_dom"/>
</dbReference>
<feature type="compositionally biased region" description="Polar residues" evidence="1">
    <location>
        <begin position="325"/>
        <end position="351"/>
    </location>
</feature>
<dbReference type="WBParaSite" id="PgR010_g081_t10">
    <property type="protein sequence ID" value="PgR010_g081_t10"/>
    <property type="gene ID" value="PgR010_g081"/>
</dbReference>
<reference evidence="4 5" key="1">
    <citation type="submission" date="2022-11" db="UniProtKB">
        <authorList>
            <consortium name="WormBaseParasite"/>
        </authorList>
    </citation>
    <scope>IDENTIFICATION</scope>
</reference>
<dbReference type="InterPro" id="IPR003131">
    <property type="entry name" value="T1-type_BTB"/>
</dbReference>
<dbReference type="PANTHER" id="PTHR11145">
    <property type="entry name" value="BTB/POZ DOMAIN-CONTAINING ADAPTER FOR CUL3-MEDIATED RHOA DEGRADATION PROTEIN FAMILY MEMBER"/>
    <property type="match status" value="1"/>
</dbReference>
<dbReference type="SMART" id="SM00225">
    <property type="entry name" value="BTB"/>
    <property type="match status" value="1"/>
</dbReference>
<organism evidence="3 4">
    <name type="scientific">Parascaris univalens</name>
    <name type="common">Nematode worm</name>
    <dbReference type="NCBI Taxonomy" id="6257"/>
    <lineage>
        <taxon>Eukaryota</taxon>
        <taxon>Metazoa</taxon>
        <taxon>Ecdysozoa</taxon>
        <taxon>Nematoda</taxon>
        <taxon>Chromadorea</taxon>
        <taxon>Rhabditida</taxon>
        <taxon>Spirurina</taxon>
        <taxon>Ascaridomorpha</taxon>
        <taxon>Ascaridoidea</taxon>
        <taxon>Ascarididae</taxon>
        <taxon>Parascaris</taxon>
    </lineage>
</organism>
<dbReference type="InterPro" id="IPR045068">
    <property type="entry name" value="BACURD1-3"/>
</dbReference>
<dbReference type="AlphaFoldDB" id="A0A915AJT3"/>
<dbReference type="PANTHER" id="PTHR11145:SF8">
    <property type="entry name" value="RE57120P"/>
    <property type="match status" value="1"/>
</dbReference>
<accession>A0A915AJT3</accession>
<proteinExistence type="predicted"/>
<dbReference type="Pfam" id="PF02214">
    <property type="entry name" value="BTB_2"/>
    <property type="match status" value="1"/>
</dbReference>
<evidence type="ECO:0000313" key="3">
    <source>
        <dbReference type="Proteomes" id="UP000887569"/>
    </source>
</evidence>
<dbReference type="GO" id="GO:0051260">
    <property type="term" value="P:protein homooligomerization"/>
    <property type="evidence" value="ECO:0007669"/>
    <property type="project" value="InterPro"/>
</dbReference>
<feature type="region of interest" description="Disordered" evidence="1">
    <location>
        <begin position="323"/>
        <end position="375"/>
    </location>
</feature>
<dbReference type="CDD" id="cd18369">
    <property type="entry name" value="BTB_POZ_KCTD10-like_BACURD"/>
    <property type="match status" value="1"/>
</dbReference>
<evidence type="ECO:0000256" key="1">
    <source>
        <dbReference type="SAM" id="MobiDB-lite"/>
    </source>
</evidence>
<dbReference type="InterPro" id="IPR011333">
    <property type="entry name" value="SKP1/BTB/POZ_sf"/>
</dbReference>
<dbReference type="FunFam" id="3.30.710.10:FF:000046">
    <property type="entry name" value="BTB/POZ domain-containing protein KCTD7 isoform X1"/>
    <property type="match status" value="1"/>
</dbReference>
<name>A0A915AJT3_PARUN</name>
<protein>
    <submittedName>
        <fullName evidence="4 5">BTB domain-containing protein</fullName>
    </submittedName>
</protein>
<evidence type="ECO:0000313" key="4">
    <source>
        <dbReference type="WBParaSite" id="PgR010_g081_t04"/>
    </source>
</evidence>
<evidence type="ECO:0000259" key="2">
    <source>
        <dbReference type="SMART" id="SM00225"/>
    </source>
</evidence>
<dbReference type="SUPFAM" id="SSF54695">
    <property type="entry name" value="POZ domain"/>
    <property type="match status" value="1"/>
</dbReference>
<sequence length="375" mass="42105">MWMVSATGYPVLLDDLKSQIMQLSHTEERGFEISMAEEIANKLYSTRLVTLNEPPSQYVKLNVGGALYSTTISTLIKHDSMLQAMFSGRMEVLTDSDGWVLIDRCGKHFGTILNFLRDGCVPLPDCRVETLEILAEAKYYLIQELVQQCQDWLNIMKKEDVEPVGLCKVPIICTKKDCDRIVGSTTKPVIKLLLNRHNNKYSYTSQSDDNLMKNLELFDRLVLRFTDRVLFVKDIGAENAEVCQWTFFGQGRKKAEVCCTSIVYATDKKQTKVEFPEARIYEEAMNVLLFEERHLCARCGGDADRCSPPRALSNAQLQLPPYAYSSHSNSISPQRTSPAPSGQDSTVGTSSSEERRRLQRGASGASTAVRGEDNA</sequence>